<dbReference type="AlphaFoldDB" id="A0A1Q9C111"/>
<name>A0A1Q9C111_SYMMI</name>
<organism evidence="1 2">
    <name type="scientific">Symbiodinium microadriaticum</name>
    <name type="common">Dinoflagellate</name>
    <name type="synonym">Zooxanthella microadriatica</name>
    <dbReference type="NCBI Taxonomy" id="2951"/>
    <lineage>
        <taxon>Eukaryota</taxon>
        <taxon>Sar</taxon>
        <taxon>Alveolata</taxon>
        <taxon>Dinophyceae</taxon>
        <taxon>Suessiales</taxon>
        <taxon>Symbiodiniaceae</taxon>
        <taxon>Symbiodinium</taxon>
    </lineage>
</organism>
<proteinExistence type="predicted"/>
<evidence type="ECO:0000313" key="1">
    <source>
        <dbReference type="EMBL" id="OLP76602.1"/>
    </source>
</evidence>
<protein>
    <submittedName>
        <fullName evidence="1">Uncharacterized protein</fullName>
    </submittedName>
</protein>
<evidence type="ECO:0000313" key="2">
    <source>
        <dbReference type="Proteomes" id="UP000186817"/>
    </source>
</evidence>
<reference evidence="1 2" key="1">
    <citation type="submission" date="2016-02" db="EMBL/GenBank/DDBJ databases">
        <title>Genome analysis of coral dinoflagellate symbionts highlights evolutionary adaptations to a symbiotic lifestyle.</title>
        <authorList>
            <person name="Aranda M."/>
            <person name="Li Y."/>
            <person name="Liew Y.J."/>
            <person name="Baumgarten S."/>
            <person name="Simakov O."/>
            <person name="Wilson M."/>
            <person name="Piel J."/>
            <person name="Ashoor H."/>
            <person name="Bougouffa S."/>
            <person name="Bajic V.B."/>
            <person name="Ryu T."/>
            <person name="Ravasi T."/>
            <person name="Bayer T."/>
            <person name="Micklem G."/>
            <person name="Kim H."/>
            <person name="Bhak J."/>
            <person name="Lajeunesse T.C."/>
            <person name="Voolstra C.R."/>
        </authorList>
    </citation>
    <scope>NUCLEOTIDE SEQUENCE [LARGE SCALE GENOMIC DNA]</scope>
    <source>
        <strain evidence="1 2">CCMP2467</strain>
    </source>
</reference>
<dbReference type="Proteomes" id="UP000186817">
    <property type="component" value="Unassembled WGS sequence"/>
</dbReference>
<accession>A0A1Q9C111</accession>
<sequence length="285" mass="32504">MEHIRVTTLWWLCALAAAATVGYYMGYAQANKLPSIVLKSPRPQTQKNGVPARVFVISMPKTACGSTATAIHKWFVDRGTKSEERVFGCHFPHTPDCRAIPQLNCTPADWCLIVSGHRKLGAELISLFFHTKCGDAGPESPQCRELQGMSDQVLRDNIVKFMQRAMFNPSHRYSWWLHAMLTFHRAGLNFSLNDLVQHGVTELPNALWVVLPFEAGWKMRENILGKWLPGVNLSRDISHKRKVYLQQHDRMLEAFQNESFWPEDIRTALLQSDTMTFFYNTSVPA</sequence>
<dbReference type="OrthoDB" id="408118at2759"/>
<dbReference type="EMBL" id="LSRX01001974">
    <property type="protein sequence ID" value="OLP76602.1"/>
    <property type="molecule type" value="Genomic_DNA"/>
</dbReference>
<comment type="caution">
    <text evidence="1">The sequence shown here is derived from an EMBL/GenBank/DDBJ whole genome shotgun (WGS) entry which is preliminary data.</text>
</comment>
<gene>
    <name evidence="1" type="ORF">AK812_SmicGene43448</name>
</gene>
<keyword evidence="2" id="KW-1185">Reference proteome</keyword>